<dbReference type="EMBL" id="SDEE01001060">
    <property type="protein sequence ID" value="RXW12962.1"/>
    <property type="molecule type" value="Genomic_DNA"/>
</dbReference>
<gene>
    <name evidence="3" type="ORF">EST38_g12892</name>
</gene>
<organism evidence="3 4">
    <name type="scientific">Candolleomyces aberdarensis</name>
    <dbReference type="NCBI Taxonomy" id="2316362"/>
    <lineage>
        <taxon>Eukaryota</taxon>
        <taxon>Fungi</taxon>
        <taxon>Dikarya</taxon>
        <taxon>Basidiomycota</taxon>
        <taxon>Agaricomycotina</taxon>
        <taxon>Agaricomycetes</taxon>
        <taxon>Agaricomycetidae</taxon>
        <taxon>Agaricales</taxon>
        <taxon>Agaricineae</taxon>
        <taxon>Psathyrellaceae</taxon>
        <taxon>Candolleomyces</taxon>
    </lineage>
</organism>
<accession>A0A4Q2D2G6</accession>
<evidence type="ECO:0000256" key="1">
    <source>
        <dbReference type="SAM" id="Coils"/>
    </source>
</evidence>
<feature type="region of interest" description="Disordered" evidence="2">
    <location>
        <begin position="1"/>
        <end position="23"/>
    </location>
</feature>
<feature type="compositionally biased region" description="Acidic residues" evidence="2">
    <location>
        <begin position="333"/>
        <end position="346"/>
    </location>
</feature>
<keyword evidence="1" id="KW-0175">Coiled coil</keyword>
<feature type="region of interest" description="Disordered" evidence="2">
    <location>
        <begin position="79"/>
        <end position="346"/>
    </location>
</feature>
<reference evidence="3 4" key="1">
    <citation type="submission" date="2019-01" db="EMBL/GenBank/DDBJ databases">
        <title>Draft genome sequence of Psathyrella aberdarensis IHI B618.</title>
        <authorList>
            <person name="Buettner E."/>
            <person name="Kellner H."/>
        </authorList>
    </citation>
    <scope>NUCLEOTIDE SEQUENCE [LARGE SCALE GENOMIC DNA]</scope>
    <source>
        <strain evidence="3 4">IHI B618</strain>
    </source>
</reference>
<dbReference type="AlphaFoldDB" id="A0A4Q2D2G6"/>
<protein>
    <submittedName>
        <fullName evidence="3">Uncharacterized protein</fullName>
    </submittedName>
</protein>
<keyword evidence="4" id="KW-1185">Reference proteome</keyword>
<feature type="compositionally biased region" description="Polar residues" evidence="2">
    <location>
        <begin position="255"/>
        <end position="268"/>
    </location>
</feature>
<evidence type="ECO:0000256" key="2">
    <source>
        <dbReference type="SAM" id="MobiDB-lite"/>
    </source>
</evidence>
<feature type="compositionally biased region" description="Basic and acidic residues" evidence="2">
    <location>
        <begin position="274"/>
        <end position="290"/>
    </location>
</feature>
<feature type="compositionally biased region" description="Basic and acidic residues" evidence="2">
    <location>
        <begin position="79"/>
        <end position="93"/>
    </location>
</feature>
<dbReference type="Proteomes" id="UP000290288">
    <property type="component" value="Unassembled WGS sequence"/>
</dbReference>
<feature type="compositionally biased region" description="Basic and acidic residues" evidence="2">
    <location>
        <begin position="239"/>
        <end position="250"/>
    </location>
</feature>
<evidence type="ECO:0000313" key="4">
    <source>
        <dbReference type="Proteomes" id="UP000290288"/>
    </source>
</evidence>
<feature type="compositionally biased region" description="Polar residues" evidence="2">
    <location>
        <begin position="1"/>
        <end position="17"/>
    </location>
</feature>
<feature type="coiled-coil region" evidence="1">
    <location>
        <begin position="47"/>
        <end position="74"/>
    </location>
</feature>
<feature type="compositionally biased region" description="Basic and acidic residues" evidence="2">
    <location>
        <begin position="168"/>
        <end position="185"/>
    </location>
</feature>
<name>A0A4Q2D2G6_9AGAR</name>
<sequence>MVLQNPLSGCSSSSRSAVINRAPTKTLAGLGSCRTSQEVKQANEAVAAAAEKARERARVRQESIQQRIGQIEDELQCEDVQRKKVSTRPDLHKKATTGASSESATSAGTSSKKTKAADPRPGKLKIVIKPKAASATKATVNDGEGPEEGLTGVSAPSDSGQLGDDDELPKASEGETAESADHDFGELPGNGDLPVDSESQSRRQVADLKGSPPAEGLGVEVSFPPSAILLCQPKKKKAEKGLDYRTEVNSRRKTSSTSAINKTIQTQILKRKQREIDDPAPSKRSKHEEPSGLLKNFRSQLPTKRRASATSSRRSESVHSEGNNIDEYNGSAFDEDEDDTSLELAR</sequence>
<feature type="compositionally biased region" description="Low complexity" evidence="2">
    <location>
        <begin position="96"/>
        <end position="111"/>
    </location>
</feature>
<evidence type="ECO:0000313" key="3">
    <source>
        <dbReference type="EMBL" id="RXW12962.1"/>
    </source>
</evidence>
<proteinExistence type="predicted"/>
<comment type="caution">
    <text evidence="3">The sequence shown here is derived from an EMBL/GenBank/DDBJ whole genome shotgun (WGS) entry which is preliminary data.</text>
</comment>